<dbReference type="GeneID" id="80917328"/>
<dbReference type="RefSeq" id="XP_056081232.1">
    <property type="nucleotide sequence ID" value="XM_056221441.1"/>
</dbReference>
<keyword evidence="2" id="KW-1185">Reference proteome</keyword>
<evidence type="ECO:0008006" key="3">
    <source>
        <dbReference type="Google" id="ProtNLM"/>
    </source>
</evidence>
<gene>
    <name evidence="1" type="primary">SMKI04G4570</name>
    <name evidence="1" type="ORF">SMKI_04G4570</name>
</gene>
<evidence type="ECO:0000313" key="1">
    <source>
        <dbReference type="EMBL" id="CAI4038117.1"/>
    </source>
</evidence>
<evidence type="ECO:0000313" key="2">
    <source>
        <dbReference type="Proteomes" id="UP001161438"/>
    </source>
</evidence>
<dbReference type="AlphaFoldDB" id="A0AA35NEV3"/>
<accession>A0AA35NEV3</accession>
<dbReference type="Proteomes" id="UP001161438">
    <property type="component" value="Chromosome 4"/>
</dbReference>
<protein>
    <recommendedName>
        <fullName evidence="3">YDR249C-like protein</fullName>
    </recommendedName>
</protein>
<organism evidence="1 2">
    <name type="scientific">Saccharomyces mikatae IFO 1815</name>
    <dbReference type="NCBI Taxonomy" id="226126"/>
    <lineage>
        <taxon>Eukaryota</taxon>
        <taxon>Fungi</taxon>
        <taxon>Dikarya</taxon>
        <taxon>Ascomycota</taxon>
        <taxon>Saccharomycotina</taxon>
        <taxon>Saccharomycetes</taxon>
        <taxon>Saccharomycetales</taxon>
        <taxon>Saccharomycetaceae</taxon>
        <taxon>Saccharomyces</taxon>
    </lineage>
</organism>
<dbReference type="EMBL" id="OX365760">
    <property type="protein sequence ID" value="CAI4038117.1"/>
    <property type="molecule type" value="Genomic_DNA"/>
</dbReference>
<proteinExistence type="predicted"/>
<reference evidence="1" key="1">
    <citation type="submission" date="2022-10" db="EMBL/GenBank/DDBJ databases">
        <authorList>
            <person name="Byrne P K."/>
        </authorList>
    </citation>
    <scope>NUCLEOTIDE SEQUENCE</scope>
    <source>
        <strain evidence="1">IFO1815</strain>
    </source>
</reference>
<name>A0AA35NEV3_SACMI</name>
<sequence length="373" mass="43803">MGYIVTGYPSRHDKRKKHVLPLHQYTASSINLQHHVNLLEASVLPKRSISQDSKLSRSQTKKLRHRQKLTLQDLPIEVIQHIFILSKGEPSMFTLNRFFYSCLRPSFSLLSKIMWEKYLFDPLKFGVNNIKANSGNIVIPTLFEHDTFFQLLLNHHHILLKEISHFLPSKYYQDMQNGEFDTSKELDLCSMSMENTEKEDFPKIFYKNTRIFLTHRECVKSIGNHFILKKPYDVISPFIEWFFQGIEKQGANTSSKFTVNFLFESIDLILCVSESVTKKLTSIEPLSTMIFLLYFTYVDVVKTLNFERFFQNTSRLQFIEKFILKYYYDPSLVENELLSDTNIWDLLRRVSDLKLIDVVVECGGRPQYGVLFA</sequence>